<evidence type="ECO:0000313" key="5">
    <source>
        <dbReference type="Proteomes" id="UP001205105"/>
    </source>
</evidence>
<gene>
    <name evidence="4" type="ORF">COHA_004065</name>
</gene>
<dbReference type="InterPro" id="IPR036047">
    <property type="entry name" value="F-box-like_dom_sf"/>
</dbReference>
<dbReference type="InterPro" id="IPR032675">
    <property type="entry name" value="LRR_dom_sf"/>
</dbReference>
<evidence type="ECO:0000256" key="3">
    <source>
        <dbReference type="ARBA" id="ARBA00022737"/>
    </source>
</evidence>
<keyword evidence="2" id="KW-0433">Leucine-rich repeat</keyword>
<comment type="caution">
    <text evidence="4">The sequence shown here is derived from an EMBL/GenBank/DDBJ whole genome shotgun (WGS) entry which is preliminary data.</text>
</comment>
<sequence>MAAARLALFESLPDPLLGKIFTAAGREAGPVLTLVSHRWHRVFYSEPALWWSLELTAESLDKADADSQAEEWFAAKASLLRRVGNFAQRLCYSQMFEDDSYPGADDGISIDAEQVAADWGAEWQLGSSVLAHLSPATLQSLRLEWAPADAATAAALQRWSGLTQLQIRCRGNLPSSLPVALPSLPQLLSLELGASALPLGLPTVLQHLTQLTQLACAAATQPLPGLSAVFPLTRLRKLGWRDWRVDTLQVDLQQLLARLPQLESWDVHSCRMERGELEVGGAGLETCTVQGCSRADGTVQQLTLVSIKNAPSLQQLVAATLPAGTQPSQLRSLSISSSCMALPAVSSCPFLGHLTRLSLCLCSFAYAGALVGLEPLLRQAPRLHSLAVVGCSSEATVPPALVHLTGLRRLSLRDSLRELPPGCYLSGLESLDLGGNYFDRLPPALAAATGLTELSLTYNDRLVLSTADVDGVLCRLPHLRQLHLDTSSAPPHVLSRLFECAPQLQISDTRLSLPWERQE</sequence>
<dbReference type="InterPro" id="IPR050216">
    <property type="entry name" value="LRR_domain-containing"/>
</dbReference>
<evidence type="ECO:0000256" key="1">
    <source>
        <dbReference type="ARBA" id="ARBA00004430"/>
    </source>
</evidence>
<comment type="subcellular location">
    <subcellularLocation>
        <location evidence="1">Cytoplasm</location>
        <location evidence="1">Cytoskeleton</location>
        <location evidence="1">Cilium axoneme</location>
    </subcellularLocation>
</comment>
<dbReference type="GO" id="GO:0005930">
    <property type="term" value="C:axoneme"/>
    <property type="evidence" value="ECO:0007669"/>
    <property type="project" value="UniProtKB-SubCell"/>
</dbReference>
<keyword evidence="3" id="KW-0677">Repeat</keyword>
<keyword evidence="5" id="KW-1185">Reference proteome</keyword>
<dbReference type="Gene3D" id="3.80.10.10">
    <property type="entry name" value="Ribonuclease Inhibitor"/>
    <property type="match status" value="2"/>
</dbReference>
<accession>A0AAD5DSN7</accession>
<protein>
    <submittedName>
        <fullName evidence="4">Uncharacterized protein</fullName>
    </submittedName>
</protein>
<proteinExistence type="predicted"/>
<reference evidence="4" key="1">
    <citation type="submission" date="2020-11" db="EMBL/GenBank/DDBJ databases">
        <title>Chlorella ohadii genome sequencing and assembly.</title>
        <authorList>
            <person name="Murik O."/>
            <person name="Treves H."/>
            <person name="Kedem I."/>
            <person name="Shotland Y."/>
            <person name="Kaplan A."/>
        </authorList>
    </citation>
    <scope>NUCLEOTIDE SEQUENCE</scope>
    <source>
        <strain evidence="4">1</strain>
    </source>
</reference>
<dbReference type="EMBL" id="JADXDR010000053">
    <property type="protein sequence ID" value="KAI7842426.1"/>
    <property type="molecule type" value="Genomic_DNA"/>
</dbReference>
<evidence type="ECO:0000256" key="2">
    <source>
        <dbReference type="ARBA" id="ARBA00022614"/>
    </source>
</evidence>
<dbReference type="PANTHER" id="PTHR48051:SF1">
    <property type="entry name" value="RAS SUPPRESSOR PROTEIN 1"/>
    <property type="match status" value="1"/>
</dbReference>
<dbReference type="SUPFAM" id="SSF52058">
    <property type="entry name" value="L domain-like"/>
    <property type="match status" value="1"/>
</dbReference>
<dbReference type="SUPFAM" id="SSF81383">
    <property type="entry name" value="F-box domain"/>
    <property type="match status" value="1"/>
</dbReference>
<dbReference type="AlphaFoldDB" id="A0AAD5DSN7"/>
<dbReference type="PANTHER" id="PTHR48051">
    <property type="match status" value="1"/>
</dbReference>
<evidence type="ECO:0000313" key="4">
    <source>
        <dbReference type="EMBL" id="KAI7842426.1"/>
    </source>
</evidence>
<dbReference type="Proteomes" id="UP001205105">
    <property type="component" value="Unassembled WGS sequence"/>
</dbReference>
<name>A0AAD5DSN7_9CHLO</name>
<organism evidence="4 5">
    <name type="scientific">Chlorella ohadii</name>
    <dbReference type="NCBI Taxonomy" id="2649997"/>
    <lineage>
        <taxon>Eukaryota</taxon>
        <taxon>Viridiplantae</taxon>
        <taxon>Chlorophyta</taxon>
        <taxon>core chlorophytes</taxon>
        <taxon>Trebouxiophyceae</taxon>
        <taxon>Chlorellales</taxon>
        <taxon>Chlorellaceae</taxon>
        <taxon>Chlorella clade</taxon>
        <taxon>Chlorella</taxon>
    </lineage>
</organism>